<evidence type="ECO:0000313" key="3">
    <source>
        <dbReference type="EMBL" id="GGE47574.1"/>
    </source>
</evidence>
<keyword evidence="4" id="KW-1185">Reference proteome</keyword>
<feature type="transmembrane region" description="Helical" evidence="1">
    <location>
        <begin position="510"/>
        <end position="530"/>
    </location>
</feature>
<dbReference type="AlphaFoldDB" id="A0A8J2YJG4"/>
<feature type="domain" description="Tape measure protein N-terminal" evidence="2">
    <location>
        <begin position="68"/>
        <end position="260"/>
    </location>
</feature>
<feature type="transmembrane region" description="Helical" evidence="1">
    <location>
        <begin position="356"/>
        <end position="378"/>
    </location>
</feature>
<dbReference type="EMBL" id="BMIR01000014">
    <property type="protein sequence ID" value="GGE47574.1"/>
    <property type="molecule type" value="Genomic_DNA"/>
</dbReference>
<comment type="caution">
    <text evidence="3">The sequence shown here is derived from an EMBL/GenBank/DDBJ whole genome shotgun (WGS) entry which is preliminary data.</text>
</comment>
<dbReference type="PANTHER" id="PTHR37813">
    <property type="entry name" value="FELS-2 PROPHAGE PROTEIN"/>
    <property type="match status" value="1"/>
</dbReference>
<reference evidence="3" key="1">
    <citation type="journal article" date="2014" name="Int. J. Syst. Evol. Microbiol.">
        <title>Complete genome sequence of Corynebacterium casei LMG S-19264T (=DSM 44701T), isolated from a smear-ripened cheese.</title>
        <authorList>
            <consortium name="US DOE Joint Genome Institute (JGI-PGF)"/>
            <person name="Walter F."/>
            <person name="Albersmeier A."/>
            <person name="Kalinowski J."/>
            <person name="Ruckert C."/>
        </authorList>
    </citation>
    <scope>NUCLEOTIDE SEQUENCE</scope>
    <source>
        <strain evidence="3">CGMCC 1.15371</strain>
    </source>
</reference>
<sequence>MSDGKVVIDVDLNDGNVDKGVENVNRQLSGIRTNGEQASLSLGKLVSTLGLIELARKGIDLVKESLSSAFNRIDTMERFNRVMTTITGSSKIANDVLDQTNSIVKGTAYGLDVAAKSVQNFVTRGVNTKKATGYVKAFADAVAFYGDGSNEQFENVSDALSKMVTAGKVGMDQLDRLFDAGIDAVGMYAKATGRNAADVQKDLSNGKISAKQFIDTVSDAMENGTGGVQKIAGAAKEAGASWNGTFDNMKAAVARGVTDIIDSIDNLLKDNGLPDMRTMIADFGKNFELTLQKAANSLPKIINKIKSVYDTLSPWIPLIKTVVAVVGTFVLSLATLNTGIKAVTVTMNILQKVLELNPYTAIAAAAITAIVLIIKYWGPISGFFSKLWDSIKTTFFNVWNGIIDFFTGIINSIKNTFHAFIEGYQNGFVAMQTKTETVAAFIGNIIYNLVSGFKAAISGFVNFWASVWDGMVNITTTVVNTVIAVFTPIVAFFASIWTNIQTAAMAAWDIIKNVILGSVLLLIDLVTGNITDFKSHLSQIWNNIKSDAQAIWTAFKNVVLSIIKAYVKAVKLEFKLFVTAVKAVWNAIKTAAVATWNAIKSAVIAIIKGFVNTAKSIFNGLKNAIKSIWNAIKSVTSSIWNGIKNTVINLASGIKNGLIKAWNTIKSATSKAFKSVVNFIKNPLKSINLLSIGKNIIKGLINGIGSMKKAVEQKIKDVAGGVKSKIMSILGIHSPSRWMRDMIGKNMMLGWQKGIDDQRTATIKKAGQATDWMKPDVPIVSGFINKMRGMTAPVGNVMPISFAANNGAAVINSSPKNTSGAIVVQLPDGIRVNIAGHEASGLIDFITEKQEKKKIRVERFDG</sequence>
<dbReference type="PANTHER" id="PTHR37813:SF1">
    <property type="entry name" value="FELS-2 PROPHAGE PROTEIN"/>
    <property type="match status" value="1"/>
</dbReference>
<reference evidence="3" key="2">
    <citation type="submission" date="2020-09" db="EMBL/GenBank/DDBJ databases">
        <authorList>
            <person name="Sun Q."/>
            <person name="Zhou Y."/>
        </authorList>
    </citation>
    <scope>NUCLEOTIDE SEQUENCE</scope>
    <source>
        <strain evidence="3">CGMCC 1.15371</strain>
    </source>
</reference>
<feature type="transmembrane region" description="Helical" evidence="1">
    <location>
        <begin position="315"/>
        <end position="336"/>
    </location>
</feature>
<dbReference type="InterPro" id="IPR013491">
    <property type="entry name" value="Tape_meas_N"/>
</dbReference>
<organism evidence="3 4">
    <name type="scientific">Pullulanibacillus camelliae</name>
    <dbReference type="NCBI Taxonomy" id="1707096"/>
    <lineage>
        <taxon>Bacteria</taxon>
        <taxon>Bacillati</taxon>
        <taxon>Bacillota</taxon>
        <taxon>Bacilli</taxon>
        <taxon>Bacillales</taxon>
        <taxon>Sporolactobacillaceae</taxon>
        <taxon>Pullulanibacillus</taxon>
    </lineage>
</organism>
<dbReference type="RefSeq" id="WP_188695346.1">
    <property type="nucleotide sequence ID" value="NZ_BMIR01000014.1"/>
</dbReference>
<keyword evidence="1" id="KW-0472">Membrane</keyword>
<keyword evidence="1" id="KW-1133">Transmembrane helix</keyword>
<name>A0A8J2YJG4_9BACL</name>
<feature type="transmembrane region" description="Helical" evidence="1">
    <location>
        <begin position="477"/>
        <end position="498"/>
    </location>
</feature>
<protein>
    <recommendedName>
        <fullName evidence="2">Tape measure protein N-terminal domain-containing protein</fullName>
    </recommendedName>
</protein>
<dbReference type="Pfam" id="PF20155">
    <property type="entry name" value="TMP_3"/>
    <property type="match status" value="1"/>
</dbReference>
<dbReference type="SUPFAM" id="SSF48371">
    <property type="entry name" value="ARM repeat"/>
    <property type="match status" value="1"/>
</dbReference>
<feature type="transmembrane region" description="Helical" evidence="1">
    <location>
        <begin position="398"/>
        <end position="417"/>
    </location>
</feature>
<dbReference type="InterPro" id="IPR016024">
    <property type="entry name" value="ARM-type_fold"/>
</dbReference>
<dbReference type="Proteomes" id="UP000628775">
    <property type="component" value="Unassembled WGS sequence"/>
</dbReference>
<feature type="transmembrane region" description="Helical" evidence="1">
    <location>
        <begin position="438"/>
        <end position="465"/>
    </location>
</feature>
<gene>
    <name evidence="3" type="ORF">GCM10011391_27980</name>
</gene>
<evidence type="ECO:0000256" key="1">
    <source>
        <dbReference type="SAM" id="Phobius"/>
    </source>
</evidence>
<accession>A0A8J2YJG4</accession>
<proteinExistence type="predicted"/>
<evidence type="ECO:0000313" key="4">
    <source>
        <dbReference type="Proteomes" id="UP000628775"/>
    </source>
</evidence>
<evidence type="ECO:0000259" key="2">
    <source>
        <dbReference type="Pfam" id="PF20155"/>
    </source>
</evidence>
<keyword evidence="1" id="KW-0812">Transmembrane</keyword>
<dbReference type="Gene3D" id="1.20.120.20">
    <property type="entry name" value="Apolipoprotein"/>
    <property type="match status" value="1"/>
</dbReference>
<dbReference type="NCBIfam" id="TIGR02675">
    <property type="entry name" value="tape_meas_nterm"/>
    <property type="match status" value="1"/>
</dbReference>